<evidence type="ECO:0000259" key="1">
    <source>
        <dbReference type="PROSITE" id="PS50181"/>
    </source>
</evidence>
<reference evidence="2 3" key="1">
    <citation type="submission" date="2017-10" db="EMBL/GenBank/DDBJ databases">
        <title>Comparative genomics in systemic dimorphic fungi from Ajellomycetaceae.</title>
        <authorList>
            <person name="Munoz J.F."/>
            <person name="Mcewen J.G."/>
            <person name="Clay O.K."/>
            <person name="Cuomo C.A."/>
        </authorList>
    </citation>
    <scope>NUCLEOTIDE SEQUENCE [LARGE SCALE GENOMIC DNA]</scope>
    <source>
        <strain evidence="2 3">UAMH7299</strain>
    </source>
</reference>
<dbReference type="Proteomes" id="UP000224634">
    <property type="component" value="Unassembled WGS sequence"/>
</dbReference>
<dbReference type="InterPro" id="IPR001810">
    <property type="entry name" value="F-box_dom"/>
</dbReference>
<evidence type="ECO:0000313" key="2">
    <source>
        <dbReference type="EMBL" id="PGH23491.1"/>
    </source>
</evidence>
<evidence type="ECO:0000313" key="3">
    <source>
        <dbReference type="Proteomes" id="UP000224634"/>
    </source>
</evidence>
<sequence length="384" mass="44535">MDLKGKISRTLPPLSFQPRQVVEFGIPDPVLLPDNPPPFLADLPNDILYYILTTIPPADAAALALSCKFLWALLGGSRRFKPLLKEDKDRVSLLRRLEVYYPKHILCYRCVKFHPRQKPLFWRPRSWRPKLRQCNRVIGDDKLLCIPFEKAKEVMNHHRYGEKYGHPANILDFNVSNSPYSGTRVTAKIVSGQLIIMYDTPSWLPHDDMKRVAHEHFGCSSQKDGRSCCNYPDDYMQTEKNIMMWGRCTCCASEYRLTINAMHSKEFGEFGMTRWRNLGACDDPFSDEWRCAVDKGWHSCRCNFDIRPEDSLYSTHFDDTSPFHEKVKHPKLLVIPPTYCLAMVRIRISTYVMYSVHTAQSGHKMTTVFHLSKASNFKGYKSEQ</sequence>
<accession>A0A2B7YR04</accession>
<dbReference type="EMBL" id="PDNA01000023">
    <property type="protein sequence ID" value="PGH23491.1"/>
    <property type="molecule type" value="Genomic_DNA"/>
</dbReference>
<organism evidence="2 3">
    <name type="scientific">Polytolypa hystricis (strain UAMH7299)</name>
    <dbReference type="NCBI Taxonomy" id="1447883"/>
    <lineage>
        <taxon>Eukaryota</taxon>
        <taxon>Fungi</taxon>
        <taxon>Dikarya</taxon>
        <taxon>Ascomycota</taxon>
        <taxon>Pezizomycotina</taxon>
        <taxon>Eurotiomycetes</taxon>
        <taxon>Eurotiomycetidae</taxon>
        <taxon>Onygenales</taxon>
        <taxon>Onygenales incertae sedis</taxon>
        <taxon>Polytolypa</taxon>
    </lineage>
</organism>
<dbReference type="STRING" id="1447883.A0A2B7YR04"/>
<name>A0A2B7YR04_POLH7</name>
<dbReference type="PROSITE" id="PS50181">
    <property type="entry name" value="FBOX"/>
    <property type="match status" value="1"/>
</dbReference>
<dbReference type="OrthoDB" id="3912356at2759"/>
<proteinExistence type="predicted"/>
<gene>
    <name evidence="2" type="ORF">AJ80_02445</name>
</gene>
<feature type="domain" description="F-box" evidence="1">
    <location>
        <begin position="37"/>
        <end position="83"/>
    </location>
</feature>
<protein>
    <recommendedName>
        <fullName evidence="1">F-box domain-containing protein</fullName>
    </recommendedName>
</protein>
<comment type="caution">
    <text evidence="2">The sequence shown here is derived from an EMBL/GenBank/DDBJ whole genome shotgun (WGS) entry which is preliminary data.</text>
</comment>
<dbReference type="InterPro" id="IPR036047">
    <property type="entry name" value="F-box-like_dom_sf"/>
</dbReference>
<dbReference type="SUPFAM" id="SSF81383">
    <property type="entry name" value="F-box domain"/>
    <property type="match status" value="1"/>
</dbReference>
<dbReference type="AlphaFoldDB" id="A0A2B7YR04"/>
<keyword evidence="3" id="KW-1185">Reference proteome</keyword>